<dbReference type="PANTHER" id="PTHR46825">
    <property type="entry name" value="D-ALANYL-D-ALANINE-CARBOXYPEPTIDASE/ENDOPEPTIDASE AMPH"/>
    <property type="match status" value="1"/>
</dbReference>
<evidence type="ECO:0000256" key="1">
    <source>
        <dbReference type="SAM" id="SignalP"/>
    </source>
</evidence>
<accession>E4RR80</accession>
<evidence type="ECO:0000259" key="2">
    <source>
        <dbReference type="Pfam" id="PF00144"/>
    </source>
</evidence>
<dbReference type="Pfam" id="PF00144">
    <property type="entry name" value="Beta-lactamase"/>
    <property type="match status" value="1"/>
</dbReference>
<dbReference type="STRING" id="649349.Lbys_1863"/>
<feature type="domain" description="Beta-lactamase-related" evidence="2">
    <location>
        <begin position="28"/>
        <end position="352"/>
    </location>
</feature>
<gene>
    <name evidence="3" type="ordered locus">Lbys_1863</name>
</gene>
<dbReference type="SUPFAM" id="SSF56601">
    <property type="entry name" value="beta-lactamase/transpeptidase-like"/>
    <property type="match status" value="1"/>
</dbReference>
<dbReference type="InterPro" id="IPR050491">
    <property type="entry name" value="AmpC-like"/>
</dbReference>
<protein>
    <submittedName>
        <fullName evidence="3">Beta-lactamase</fullName>
    </submittedName>
</protein>
<dbReference type="OrthoDB" id="9797709at2"/>
<dbReference type="Proteomes" id="UP000007435">
    <property type="component" value="Chromosome"/>
</dbReference>
<feature type="signal peptide" evidence="1">
    <location>
        <begin position="1"/>
        <end position="18"/>
    </location>
</feature>
<dbReference type="PANTHER" id="PTHR46825:SF7">
    <property type="entry name" value="D-ALANYL-D-ALANINE CARBOXYPEPTIDASE"/>
    <property type="match status" value="1"/>
</dbReference>
<dbReference type="HOGENOM" id="CLU_020027_2_3_10"/>
<sequence>MKRLGFIYLCLFAFAVQAQDFQKRIQHKLDSLQNQNGFPGITFCAILPNNEKIIVASGWADSLSKTPMSTESRMLSGSNGKTLFIAAALKLASEGVFSLDDKISKYLGDEPWFSRLPNAHSVTMRMLMNHTSGIEEYYTLGNFMELVKADPERSFKPYDTFKYIFDRKPLFEAGSQWGYSDTNFILLGYILEKISGRPMYEWVQEAFIQPYGLSRTEPSLRMSFEHLATGYGRANSPFPFHGAMVKEGQLVFNPQFEWMGGGFVSQVQDLAYWAKALYNLKEISPEIRAEMKKKVPAKTGKNHGYGLGIQIRPSGTLGESYGHSGWFPGYLTDAAYFPDKDISVAIQLNTDDIAKIKSSPYDLLQFIANILL</sequence>
<evidence type="ECO:0000313" key="3">
    <source>
        <dbReference type="EMBL" id="ADQ17566.1"/>
    </source>
</evidence>
<organism evidence="3 4">
    <name type="scientific">Leadbetterella byssophila (strain DSM 17132 / JCM 16389 / KACC 11308 / NBRC 106382 / 4M15)</name>
    <dbReference type="NCBI Taxonomy" id="649349"/>
    <lineage>
        <taxon>Bacteria</taxon>
        <taxon>Pseudomonadati</taxon>
        <taxon>Bacteroidota</taxon>
        <taxon>Cytophagia</taxon>
        <taxon>Cytophagales</taxon>
        <taxon>Leadbetterellaceae</taxon>
        <taxon>Leadbetterella</taxon>
    </lineage>
</organism>
<name>E4RR80_LEAB4</name>
<dbReference type="InterPro" id="IPR001466">
    <property type="entry name" value="Beta-lactam-related"/>
</dbReference>
<dbReference type="AlphaFoldDB" id="E4RR80"/>
<reference evidence="3 4" key="2">
    <citation type="journal article" date="2011" name="Stand. Genomic Sci.">
        <title>Complete genome sequence of Leadbetterella byssophila type strain (4M15).</title>
        <authorList>
            <person name="Abt B."/>
            <person name="Teshima H."/>
            <person name="Lucas S."/>
            <person name="Lapidus A."/>
            <person name="Del Rio T.G."/>
            <person name="Nolan M."/>
            <person name="Tice H."/>
            <person name="Cheng J.F."/>
            <person name="Pitluck S."/>
            <person name="Liolios K."/>
            <person name="Pagani I."/>
            <person name="Ivanova N."/>
            <person name="Mavromatis K."/>
            <person name="Pati A."/>
            <person name="Tapia R."/>
            <person name="Han C."/>
            <person name="Goodwin L."/>
            <person name="Chen A."/>
            <person name="Palaniappan K."/>
            <person name="Land M."/>
            <person name="Hauser L."/>
            <person name="Chang Y.J."/>
            <person name="Jeffries C.D."/>
            <person name="Rohde M."/>
            <person name="Goker M."/>
            <person name="Tindall B.J."/>
            <person name="Detter J.C."/>
            <person name="Woyke T."/>
            <person name="Bristow J."/>
            <person name="Eisen J.A."/>
            <person name="Markowitz V."/>
            <person name="Hugenholtz P."/>
            <person name="Klenk H.P."/>
            <person name="Kyrpides N.C."/>
        </authorList>
    </citation>
    <scope>NUCLEOTIDE SEQUENCE [LARGE SCALE GENOMIC DNA]</scope>
    <source>
        <strain evidence="4">DSM 17132 / JCM 16389 / KACC 11308 / NBRC 106382 / 4M15</strain>
    </source>
</reference>
<keyword evidence="1" id="KW-0732">Signal</keyword>
<feature type="chain" id="PRO_5003185685" evidence="1">
    <location>
        <begin position="19"/>
        <end position="372"/>
    </location>
</feature>
<dbReference type="InterPro" id="IPR012338">
    <property type="entry name" value="Beta-lactam/transpept-like"/>
</dbReference>
<evidence type="ECO:0000313" key="4">
    <source>
        <dbReference type="Proteomes" id="UP000007435"/>
    </source>
</evidence>
<dbReference type="eggNOG" id="COG1680">
    <property type="taxonomic scope" value="Bacteria"/>
</dbReference>
<dbReference type="Gene3D" id="3.40.710.10">
    <property type="entry name" value="DD-peptidase/beta-lactamase superfamily"/>
    <property type="match status" value="1"/>
</dbReference>
<dbReference type="EMBL" id="CP002305">
    <property type="protein sequence ID" value="ADQ17566.1"/>
    <property type="molecule type" value="Genomic_DNA"/>
</dbReference>
<reference key="1">
    <citation type="submission" date="2010-11" db="EMBL/GenBank/DDBJ databases">
        <title>The complete genome of Leadbetterella byssophila DSM 17132.</title>
        <authorList>
            <consortium name="US DOE Joint Genome Institute (JGI-PGF)"/>
            <person name="Lucas S."/>
            <person name="Copeland A."/>
            <person name="Lapidus A."/>
            <person name="Glavina del Rio T."/>
            <person name="Dalin E."/>
            <person name="Tice H."/>
            <person name="Bruce D."/>
            <person name="Goodwin L."/>
            <person name="Pitluck S."/>
            <person name="Kyrpides N."/>
            <person name="Mavromatis K."/>
            <person name="Ivanova N."/>
            <person name="Teshima H."/>
            <person name="Brettin T."/>
            <person name="Detter J.C."/>
            <person name="Han C."/>
            <person name="Tapia R."/>
            <person name="Land M."/>
            <person name="Hauser L."/>
            <person name="Markowitz V."/>
            <person name="Cheng J.-F."/>
            <person name="Hugenholtz P."/>
            <person name="Woyke T."/>
            <person name="Wu D."/>
            <person name="Tindall B."/>
            <person name="Pomrenke H.G."/>
            <person name="Brambilla E."/>
            <person name="Klenk H.-P."/>
            <person name="Eisen J.A."/>
        </authorList>
    </citation>
    <scope>NUCLEOTIDE SEQUENCE [LARGE SCALE GENOMIC DNA]</scope>
    <source>
        <strain>DSM 17132</strain>
    </source>
</reference>
<proteinExistence type="predicted"/>
<keyword evidence="4" id="KW-1185">Reference proteome</keyword>
<dbReference type="RefSeq" id="WP_013408615.1">
    <property type="nucleotide sequence ID" value="NC_014655.1"/>
</dbReference>
<dbReference type="KEGG" id="lby:Lbys_1863"/>